<accession>A0A919J472</accession>
<keyword evidence="4" id="KW-1185">Reference proteome</keyword>
<evidence type="ECO:0000259" key="2">
    <source>
        <dbReference type="Pfam" id="PF01471"/>
    </source>
</evidence>
<protein>
    <recommendedName>
        <fullName evidence="2">Peptidoglycan binding-like domain-containing protein</fullName>
    </recommendedName>
</protein>
<name>A0A919J472_9ACTN</name>
<dbReference type="SUPFAM" id="SSF55486">
    <property type="entry name" value="Metalloproteases ('zincins'), catalytic domain"/>
    <property type="match status" value="1"/>
</dbReference>
<dbReference type="EMBL" id="BOMM01000015">
    <property type="protein sequence ID" value="GIE10281.1"/>
    <property type="molecule type" value="Genomic_DNA"/>
</dbReference>
<feature type="region of interest" description="Disordered" evidence="1">
    <location>
        <begin position="65"/>
        <end position="90"/>
    </location>
</feature>
<feature type="domain" description="Peptidoglycan binding-like" evidence="2">
    <location>
        <begin position="89"/>
        <end position="146"/>
    </location>
</feature>
<evidence type="ECO:0000313" key="3">
    <source>
        <dbReference type="EMBL" id="GIE10281.1"/>
    </source>
</evidence>
<dbReference type="Gene3D" id="1.10.101.10">
    <property type="entry name" value="PGBD-like superfamily/PGBD"/>
    <property type="match status" value="2"/>
</dbReference>
<evidence type="ECO:0000256" key="1">
    <source>
        <dbReference type="SAM" id="MobiDB-lite"/>
    </source>
</evidence>
<feature type="compositionally biased region" description="Pro residues" evidence="1">
    <location>
        <begin position="68"/>
        <end position="79"/>
    </location>
</feature>
<dbReference type="AlphaFoldDB" id="A0A919J472"/>
<dbReference type="InterPro" id="IPR036366">
    <property type="entry name" value="PGBDSf"/>
</dbReference>
<comment type="caution">
    <text evidence="3">The sequence shown here is derived from an EMBL/GenBank/DDBJ whole genome shotgun (WGS) entry which is preliminary data.</text>
</comment>
<sequence>MSDIAAQRVLKPQDTPDVNTLGPDPRILLAAGNAAMARMLPGAPAGAALGELGQFAGNAQVARFVGQPPAPGGGAPPAPGGGVTSGAHGDSVQDLQVELSRLQASAAPLTEDGKYGPLTEAAVRNFQTGAGIVPVTGVADPVTKAQIDAAFAALPAPVRVVLASGATGTDVGFAQQKLNAVGASPRLIINAIFDGPMLGAVIAYEIAALHRFPTATVDAAMWTALDSGVKGGFLAPEGAGGTQVEQNTTSGTANSLGTQVAGTSLHPFTGVGGLTGGPAVHELQQKLNTAGASPALKDDGAFGPKTLAALRAFQTGRVPPLPATGTADKATWDALDVASPGSLTGAVDRQWTEVVGGATYSMVGAEGSHYSWEIQKTRMLVTAKVTFVGPPPPGAWFGYVPATWNQYQGVDAASGNSLPIDFQMTSGGGGDANQVKVLTGSGRANAGEWYLADPDAKNTIPHEFGHLIGLQDEYQLHPGDYVRVTGHEPPVGDTTGPAGAPAPATAPTPATIATQLQTAMVARSSAGALAATVTAGVRPGAFAQRIVQEYATLATTTVPAVPGVVGPPSVPGKPAVTLTGDLLFDLNAALPDDTDRYETIQVLSYSSGSVMGDQSRVSDPHDHGAQPRHLGEFMAILGRALGGTWEAKRR</sequence>
<dbReference type="Pfam" id="PF01471">
    <property type="entry name" value="PG_binding_1"/>
    <property type="match status" value="2"/>
</dbReference>
<reference evidence="3" key="1">
    <citation type="submission" date="2021-01" db="EMBL/GenBank/DDBJ databases">
        <title>Whole genome shotgun sequence of Actinoplanes ferrugineus NBRC 15555.</title>
        <authorList>
            <person name="Komaki H."/>
            <person name="Tamura T."/>
        </authorList>
    </citation>
    <scope>NUCLEOTIDE SEQUENCE</scope>
    <source>
        <strain evidence="3">NBRC 15555</strain>
    </source>
</reference>
<feature type="domain" description="Peptidoglycan binding-like" evidence="2">
    <location>
        <begin position="277"/>
        <end position="335"/>
    </location>
</feature>
<gene>
    <name evidence="3" type="ORF">Afe05nite_21210</name>
</gene>
<dbReference type="InterPro" id="IPR002477">
    <property type="entry name" value="Peptidoglycan-bd-like"/>
</dbReference>
<feature type="region of interest" description="Disordered" evidence="1">
    <location>
        <begin position="1"/>
        <end position="22"/>
    </location>
</feature>
<organism evidence="3 4">
    <name type="scientific">Paractinoplanes ferrugineus</name>
    <dbReference type="NCBI Taxonomy" id="113564"/>
    <lineage>
        <taxon>Bacteria</taxon>
        <taxon>Bacillati</taxon>
        <taxon>Actinomycetota</taxon>
        <taxon>Actinomycetes</taxon>
        <taxon>Micromonosporales</taxon>
        <taxon>Micromonosporaceae</taxon>
        <taxon>Paractinoplanes</taxon>
    </lineage>
</organism>
<dbReference type="RefSeq" id="WP_203816852.1">
    <property type="nucleotide sequence ID" value="NZ_BAAABP010000031.1"/>
</dbReference>
<evidence type="ECO:0000313" key="4">
    <source>
        <dbReference type="Proteomes" id="UP000598174"/>
    </source>
</evidence>
<dbReference type="InterPro" id="IPR036365">
    <property type="entry name" value="PGBD-like_sf"/>
</dbReference>
<proteinExistence type="predicted"/>
<dbReference type="SUPFAM" id="SSF47090">
    <property type="entry name" value="PGBD-like"/>
    <property type="match status" value="2"/>
</dbReference>
<dbReference type="Proteomes" id="UP000598174">
    <property type="component" value="Unassembled WGS sequence"/>
</dbReference>